<name>A0A7V7SAI6_9BACI</name>
<dbReference type="EMBL" id="WBPG01000008">
    <property type="protein sequence ID" value="KAB2444717.1"/>
    <property type="molecule type" value="Genomic_DNA"/>
</dbReference>
<comment type="caution">
    <text evidence="1">The sequence shown here is derived from an EMBL/GenBank/DDBJ whole genome shotgun (WGS) entry which is preliminary data.</text>
</comment>
<evidence type="ECO:0000313" key="2">
    <source>
        <dbReference type="Proteomes" id="UP000470409"/>
    </source>
</evidence>
<accession>A0A7V7SAI6</accession>
<proteinExistence type="predicted"/>
<sequence>MLIGTKITLFEDICLISFIRQEGEIYYKSIENIHQLAKTNFIKIIALSQYGQLHDISLYAAIKRDFSQIRYEQEVIEHFPIIEDLSKKYNTRPRTVILTILASIIYSKPFQQNNNV</sequence>
<gene>
    <name evidence="1" type="ORF">F8163_05915</name>
</gene>
<organism evidence="1 2">
    <name type="scientific">Bacillus luti</name>
    <dbReference type="NCBI Taxonomy" id="2026191"/>
    <lineage>
        <taxon>Bacteria</taxon>
        <taxon>Bacillati</taxon>
        <taxon>Bacillota</taxon>
        <taxon>Bacilli</taxon>
        <taxon>Bacillales</taxon>
        <taxon>Bacillaceae</taxon>
        <taxon>Bacillus</taxon>
        <taxon>Bacillus cereus group</taxon>
    </lineage>
</organism>
<dbReference type="RefSeq" id="WP_000904881.1">
    <property type="nucleotide sequence ID" value="NZ_WBPG01000008.1"/>
</dbReference>
<reference evidence="1 2" key="1">
    <citation type="submission" date="2019-10" db="EMBL/GenBank/DDBJ databases">
        <title>Bacillus from the desert of Cuatro Cinegas, Coahuila.</title>
        <authorList>
            <person name="Olmedo-Alvarez G."/>
            <person name="Saldana S."/>
            <person name="Barcelo D."/>
        </authorList>
    </citation>
    <scope>NUCLEOTIDE SEQUENCE [LARGE SCALE GENOMIC DNA]</scope>
    <source>
        <strain evidence="1 2">CH155b_5T</strain>
    </source>
</reference>
<protein>
    <submittedName>
        <fullName evidence="1">Uncharacterized protein</fullName>
    </submittedName>
</protein>
<dbReference type="AlphaFoldDB" id="A0A7V7SAI6"/>
<dbReference type="Proteomes" id="UP000470409">
    <property type="component" value="Unassembled WGS sequence"/>
</dbReference>
<evidence type="ECO:0000313" key="1">
    <source>
        <dbReference type="EMBL" id="KAB2444717.1"/>
    </source>
</evidence>